<proteinExistence type="predicted"/>
<evidence type="ECO:0000313" key="2">
    <source>
        <dbReference type="Proteomes" id="UP001558613"/>
    </source>
</evidence>
<name>A0ABR3M848_9TELE</name>
<comment type="caution">
    <text evidence="1">The sequence shown here is derived from an EMBL/GenBank/DDBJ whole genome shotgun (WGS) entry which is preliminary data.</text>
</comment>
<dbReference type="EMBL" id="JAYMGO010000015">
    <property type="protein sequence ID" value="KAL1260476.1"/>
    <property type="molecule type" value="Genomic_DNA"/>
</dbReference>
<accession>A0ABR3M848</accession>
<reference evidence="1 2" key="1">
    <citation type="submission" date="2023-09" db="EMBL/GenBank/DDBJ databases">
        <authorList>
            <person name="Wang M."/>
        </authorList>
    </citation>
    <scope>NUCLEOTIDE SEQUENCE [LARGE SCALE GENOMIC DNA]</scope>
    <source>
        <strain evidence="1">GT-2023</strain>
        <tissue evidence="1">Liver</tissue>
    </source>
</reference>
<dbReference type="Proteomes" id="UP001558613">
    <property type="component" value="Unassembled WGS sequence"/>
</dbReference>
<keyword evidence="2" id="KW-1185">Reference proteome</keyword>
<evidence type="ECO:0000313" key="1">
    <source>
        <dbReference type="EMBL" id="KAL1260476.1"/>
    </source>
</evidence>
<sequence>MCQSKVGGTRVCCGALERQRLRQGLKCHFLSIVSAGSIFSQPGYSNCCTRHILRIGTGDSGLLHPCDPSPTESAPSTWISGISISTSAGRTRTQAPLREYDAPTALAFCALQLLWDCH</sequence>
<protein>
    <submittedName>
        <fullName evidence="1">Uncharacterized protein</fullName>
    </submittedName>
</protein>
<organism evidence="1 2">
    <name type="scientific">Cirrhinus molitorella</name>
    <name type="common">mud carp</name>
    <dbReference type="NCBI Taxonomy" id="172907"/>
    <lineage>
        <taxon>Eukaryota</taxon>
        <taxon>Metazoa</taxon>
        <taxon>Chordata</taxon>
        <taxon>Craniata</taxon>
        <taxon>Vertebrata</taxon>
        <taxon>Euteleostomi</taxon>
        <taxon>Actinopterygii</taxon>
        <taxon>Neopterygii</taxon>
        <taxon>Teleostei</taxon>
        <taxon>Ostariophysi</taxon>
        <taxon>Cypriniformes</taxon>
        <taxon>Cyprinidae</taxon>
        <taxon>Labeoninae</taxon>
        <taxon>Labeonini</taxon>
        <taxon>Cirrhinus</taxon>
    </lineage>
</organism>
<gene>
    <name evidence="1" type="ORF">QQF64_008303</name>
</gene>